<proteinExistence type="predicted"/>
<dbReference type="RefSeq" id="XP_065663712.1">
    <property type="nucleotide sequence ID" value="XM_065807640.1"/>
</dbReference>
<feature type="domain" description="Cation channel complex component UNC80 N-terminal" evidence="2">
    <location>
        <begin position="12"/>
        <end position="188"/>
    </location>
</feature>
<dbReference type="PANTHER" id="PTHR31781">
    <property type="entry name" value="UNC80"/>
    <property type="match status" value="1"/>
</dbReference>
<protein>
    <submittedName>
        <fullName evidence="6">Protein unc-80 homolog isoform X3</fullName>
    </submittedName>
</protein>
<dbReference type="Pfam" id="PF15778">
    <property type="entry name" value="UNC80_N"/>
    <property type="match status" value="1"/>
</dbReference>
<feature type="compositionally biased region" description="Polar residues" evidence="1">
    <location>
        <begin position="892"/>
        <end position="904"/>
    </location>
</feature>
<name>A0ABM4CPF4_HYDVU</name>
<dbReference type="InterPro" id="IPR046460">
    <property type="entry name" value="UNC80_C"/>
</dbReference>
<evidence type="ECO:0000259" key="2">
    <source>
        <dbReference type="Pfam" id="PF15778"/>
    </source>
</evidence>
<feature type="region of interest" description="Disordered" evidence="1">
    <location>
        <begin position="892"/>
        <end position="921"/>
    </location>
</feature>
<dbReference type="Pfam" id="PF20262">
    <property type="entry name" value="UNC80_C"/>
    <property type="match status" value="1"/>
</dbReference>
<sequence>MLLSETSTESLLPLLVQEYLWEQTRSALRSDLEHGKYESACTALERMLVEFKLKEIQIRSLDVYNAMNSISRWTFVRGALPYVIHCCSNILQQRMKRPKLCLTDKLSPSVTKLFATLHWILLESADLFPEDKTSFSLPVIELFVQTIVPHMHNLYESDLILSLQSGLNLWPALWNHCCPHECYFAVPVVRANTEKTSESKESTLNENVMIATYFDVAVLKVLSLDSWNQQGYRWGILYLQHYLKKLLYCNGLNSENCTVLDFYLKMQPKKSTISVVGSSLDLFSASKNIPLIEKKFKNIIINETVPQSLKGFVTEDGELSWVFILGVLKILFKRTELVSMSGNIIFLVTTLSELFLLQDDKTYNSLISHHGSILQCYLAVFKMLGCERGCPNSFRGLQDCNYRCLLHRYFNRVLLFDKSFSALYFKKYIDSEKPEDFISFLHSLIGFCEIDNSISDLLSNYNDRKDLPADQYDAISKPEYLEIKYSNEKLVFSWIGVQMCLKLTNDWNKIFDLLSTEYLSLVVKLTKFVRVKYPFIYRKILLTGLLASFDKSKLQPVKNVNTLSDIALEVSSPVQKLCGSTKSDAKKIRKKKLWPQKTIDESEFSSGSNSPSTSLSQFIGVSDVNSPKASQSVKSDHFSLTKIVYDELDNKPALHPHLHKGKLLNITGLRKGLNNLRTLLELGEPGSAIDEGIIAAMLDLEAPVVSRACYLLEIAYFVHCCNHEIWPLSVTKLIKGFPYGSTAEMLKYQAGIIFHKWGVAIGKKLEELLAQDQNDECMLSGSIKSKDNVELMYQGQISFVSSNCPSSLRFVSCLLLHEITSYLRETFVTIPPNYDSHAQSAQCNAEDGLLGCGLLKKNSTALNLRKGIQRHKSSATHLLSLNEMVVDKIPLSPSSNKNTRSSFSHLLGGSPKNVRSFSRRTSSPSFERQSFHRFATVVGSEDIHYSWLNTILKMNKSVHSLCKHGVEGCHHDCPVLNAKLSVQLEDAFRCVYDGFQHSRNAKNSWTNYFKEKAQSLAAAPFQMLCKGILVMDNQQLQETITVAWDRLLYPDQHIKSAAASLFLVCANRLGSYVSNFLLEQFSISKVDHRIKAILSFGVLWSNQHQVYDHLEDLAKFSQKIPLLKVEFTLPSRRIGEVPDIVPDAPWVPATSNNFYCDISDDEDYFMENNKQSEAAQNKRAAKLKGLREKFLMSTVPFSFQSSLDYEIFQDEDDNARHQIQPFFPEAMCLSMYSLVRLLDDTSLSLTYNQSVSSLARQIVWRCLVDYPETFFRKFFDKITRLDKQDEIVLLLRKLLFHFPMLPPSAAHLLLNNLIGVIIYHNRTNKKMTQERIFSVMSLLWEVVPSVPEVHFTTMKPILRREHVDNIIMMTANIVGTKEIIVAMPNKKKFEVSEDMTFQHLLNMCKESYPTSDSSDLWLVDKHSGLVMNKEDRIRDIFMYKRGHPSPTVKLEKVDKQLMFRKRQQQALISKQLQIVQLVFAKSMFDALPNKDKKKSAVFLFNELCQQPTYPRKVIDIEFDLCNLHTEVGKAIFDIDVVYKDYWIKLISNILGVLSVSTTYWEDPVYLFIDPINGAFLLHAEDVLILRSVLAAYINIALNYSKMFAVNGYLEILPTILKVYSYQSHNALVKEAIEFAVSQMFIIHQCPFILQLLASAAPIVIAEDMVDANNDSLKQVPASCLFSLIESLNRDVLDVLDVMALVPESRKPLKLSEYCIDDEANNSSCKIDLCLRLALTIIAYKAESSRAIQMMFVVSVLLPCYLKHLQLTTSRCSGDIEQAKKNEKRQIKSLITYVSTIIDQNTFLCNPYHAEINASSNQSSDAGAINTNFVWNSFLSAITSFRQMFSHADILENEEHAIERISNNGENPIEINQIHSEERRSLDMYYQPRTVLLTLASDFIVNSTDHYAQLQHDTKQVIKSVIVEDQAMVLLDIANSMLNLVLYDHDVLMNVGLVKFLLEAMPLINWSEYLVPFGSLVKKINQTFLKMLKRPDLLKFVKWDGLETLIKGIYLSIKRQESLAAVTEIKSLLLSCVRVISGENLQSDAFNMKSHVYLMFSNTVIKLASRLLFISPNDFNLEKNFSSYIQNCETKRLKRFLLSWIFPLCIRMGSGRFDYPQMALNDIHFVLSILMSVLTPLKKVTNSLHMELNNLLNIFNLTEQSLKKNFLGVCFLGFKILSIIHPNSFILKDRNSVQKAFQSYLNKYQDSLIVWDFIEFTINHKTALFIPLLPTVKKKLENGSTTDESMQEVFKRIQAFLNSPKPTQSRGEVLKQLLKELTSFSADSSDEEFEDKSLNCNKLLKQEKYASNSEHQSTSDFYGAIKSPPVIKTSKYPEDQKKTQKEVSKVASFLEKTTPINRFTNMSRHTRQKIFKQQKNTDKIDGSETDDSDSLLSVAMYSKSVDQICSLNSNSESHDTLQSPPSVLRNEFNDDHLTFSRSHVLKRKHLPELSINLDSLYKKKASDA</sequence>
<evidence type="ECO:0000259" key="4">
    <source>
        <dbReference type="Pfam" id="PF20262"/>
    </source>
</evidence>
<evidence type="ECO:0000256" key="1">
    <source>
        <dbReference type="SAM" id="MobiDB-lite"/>
    </source>
</evidence>
<dbReference type="InterPro" id="IPR045852">
    <property type="entry name" value="UNC80_central"/>
</dbReference>
<keyword evidence="5" id="KW-1185">Reference proteome</keyword>
<gene>
    <name evidence="6" type="primary">LOC101239676</name>
</gene>
<feature type="domain" description="Protein UNC80 central region" evidence="3">
    <location>
        <begin position="1003"/>
        <end position="1201"/>
    </location>
</feature>
<evidence type="ECO:0000313" key="6">
    <source>
        <dbReference type="RefSeq" id="XP_065663712.1"/>
    </source>
</evidence>
<dbReference type="PANTHER" id="PTHR31781:SF1">
    <property type="entry name" value="PROTEIN UNC-80 HOMOLOG"/>
    <property type="match status" value="1"/>
</dbReference>
<reference evidence="6" key="1">
    <citation type="submission" date="2025-08" db="UniProtKB">
        <authorList>
            <consortium name="RefSeq"/>
        </authorList>
    </citation>
    <scope>IDENTIFICATION</scope>
</reference>
<dbReference type="Pfam" id="PF19424">
    <property type="entry name" value="UNC80"/>
    <property type="match status" value="2"/>
</dbReference>
<feature type="domain" description="Protein UNC80 central region" evidence="3">
    <location>
        <begin position="662"/>
        <end position="842"/>
    </location>
</feature>
<evidence type="ECO:0000259" key="3">
    <source>
        <dbReference type="Pfam" id="PF19424"/>
    </source>
</evidence>
<dbReference type="Proteomes" id="UP001652625">
    <property type="component" value="Chromosome 10"/>
</dbReference>
<feature type="domain" description="Protein UNC80 C-terminal" evidence="4">
    <location>
        <begin position="1217"/>
        <end position="2277"/>
    </location>
</feature>
<organism evidence="5 6">
    <name type="scientific">Hydra vulgaris</name>
    <name type="common">Hydra</name>
    <name type="synonym">Hydra attenuata</name>
    <dbReference type="NCBI Taxonomy" id="6087"/>
    <lineage>
        <taxon>Eukaryota</taxon>
        <taxon>Metazoa</taxon>
        <taxon>Cnidaria</taxon>
        <taxon>Hydrozoa</taxon>
        <taxon>Hydroidolina</taxon>
        <taxon>Anthoathecata</taxon>
        <taxon>Aplanulata</taxon>
        <taxon>Hydridae</taxon>
        <taxon>Hydra</taxon>
    </lineage>
</organism>
<evidence type="ECO:0000313" key="5">
    <source>
        <dbReference type="Proteomes" id="UP001652625"/>
    </source>
</evidence>
<accession>A0ABM4CPF4</accession>
<dbReference type="InterPro" id="IPR031542">
    <property type="entry name" value="UNC80_N"/>
</dbReference>
<dbReference type="GeneID" id="101239676"/>